<dbReference type="PROSITE" id="PS00107">
    <property type="entry name" value="PROTEIN_KINASE_ATP"/>
    <property type="match status" value="1"/>
</dbReference>
<dbReference type="InterPro" id="IPR000719">
    <property type="entry name" value="Prot_kinase_dom"/>
</dbReference>
<evidence type="ECO:0000256" key="8">
    <source>
        <dbReference type="ARBA" id="ARBA00048679"/>
    </source>
</evidence>
<feature type="compositionally biased region" description="Basic and acidic residues" evidence="10">
    <location>
        <begin position="55"/>
        <end position="66"/>
    </location>
</feature>
<dbReference type="GO" id="GO:0005524">
    <property type="term" value="F:ATP binding"/>
    <property type="evidence" value="ECO:0007669"/>
    <property type="project" value="UniProtKB-UniRule"/>
</dbReference>
<feature type="compositionally biased region" description="Low complexity" evidence="10">
    <location>
        <begin position="1"/>
        <end position="27"/>
    </location>
</feature>
<dbReference type="EC" id="2.7.11.1" evidence="1"/>
<comment type="catalytic activity">
    <reaction evidence="8">
        <text>L-seryl-[protein] + ATP = O-phospho-L-seryl-[protein] + ADP + H(+)</text>
        <dbReference type="Rhea" id="RHEA:17989"/>
        <dbReference type="Rhea" id="RHEA-COMP:9863"/>
        <dbReference type="Rhea" id="RHEA-COMP:11604"/>
        <dbReference type="ChEBI" id="CHEBI:15378"/>
        <dbReference type="ChEBI" id="CHEBI:29999"/>
        <dbReference type="ChEBI" id="CHEBI:30616"/>
        <dbReference type="ChEBI" id="CHEBI:83421"/>
        <dbReference type="ChEBI" id="CHEBI:456216"/>
        <dbReference type="EC" id="2.7.11.1"/>
    </reaction>
</comment>
<feature type="compositionally biased region" description="Low complexity" evidence="10">
    <location>
        <begin position="104"/>
        <end position="138"/>
    </location>
</feature>
<dbReference type="GeneID" id="25338915"/>
<feature type="region of interest" description="Disordered" evidence="10">
    <location>
        <begin position="1"/>
        <end position="179"/>
    </location>
</feature>
<dbReference type="GO" id="GO:0000245">
    <property type="term" value="P:spliceosomal complex assembly"/>
    <property type="evidence" value="ECO:0007669"/>
    <property type="project" value="TreeGrafter"/>
</dbReference>
<evidence type="ECO:0000256" key="5">
    <source>
        <dbReference type="ARBA" id="ARBA00022777"/>
    </source>
</evidence>
<feature type="compositionally biased region" description="Basic residues" evidence="10">
    <location>
        <begin position="378"/>
        <end position="395"/>
    </location>
</feature>
<dbReference type="Gene3D" id="1.10.510.10">
    <property type="entry name" value="Transferase(Phosphotransferase) domain 1"/>
    <property type="match status" value="1"/>
</dbReference>
<evidence type="ECO:0000313" key="12">
    <source>
        <dbReference type="EMBL" id="CDJ58280.1"/>
    </source>
</evidence>
<evidence type="ECO:0000256" key="2">
    <source>
        <dbReference type="ARBA" id="ARBA00022527"/>
    </source>
</evidence>
<dbReference type="GO" id="GO:0004674">
    <property type="term" value="F:protein serine/threonine kinase activity"/>
    <property type="evidence" value="ECO:0007669"/>
    <property type="project" value="UniProtKB-KW"/>
</dbReference>
<dbReference type="OrthoDB" id="2649at2759"/>
<dbReference type="SUPFAM" id="SSF56112">
    <property type="entry name" value="Protein kinase-like (PK-like)"/>
    <property type="match status" value="1"/>
</dbReference>
<evidence type="ECO:0000256" key="4">
    <source>
        <dbReference type="ARBA" id="ARBA00022741"/>
    </source>
</evidence>
<dbReference type="AlphaFoldDB" id="U6M9C9"/>
<keyword evidence="6 9" id="KW-0067">ATP-binding</keyword>
<keyword evidence="3" id="KW-0808">Transferase</keyword>
<keyword evidence="13" id="KW-1185">Reference proteome</keyword>
<gene>
    <name evidence="12" type="ORF">EMWEY_00049290</name>
</gene>
<evidence type="ECO:0000313" key="13">
    <source>
        <dbReference type="Proteomes" id="UP000030763"/>
    </source>
</evidence>
<evidence type="ECO:0000256" key="1">
    <source>
        <dbReference type="ARBA" id="ARBA00012513"/>
    </source>
</evidence>
<dbReference type="InterPro" id="IPR051334">
    <property type="entry name" value="SRPK"/>
</dbReference>
<dbReference type="InterPro" id="IPR017441">
    <property type="entry name" value="Protein_kinase_ATP_BS"/>
</dbReference>
<evidence type="ECO:0000256" key="6">
    <source>
        <dbReference type="ARBA" id="ARBA00022840"/>
    </source>
</evidence>
<feature type="region of interest" description="Disordered" evidence="10">
    <location>
        <begin position="378"/>
        <end position="441"/>
    </location>
</feature>
<protein>
    <recommendedName>
        <fullName evidence="1">non-specific serine/threonine protein kinase</fullName>
        <ecNumber evidence="1">2.7.11.1</ecNumber>
    </recommendedName>
</protein>
<evidence type="ECO:0000259" key="11">
    <source>
        <dbReference type="PROSITE" id="PS50011"/>
    </source>
</evidence>
<dbReference type="InterPro" id="IPR008271">
    <property type="entry name" value="Ser/Thr_kinase_AS"/>
</dbReference>
<dbReference type="Gene3D" id="3.30.200.20">
    <property type="entry name" value="Phosphorylase Kinase, domain 1"/>
    <property type="match status" value="1"/>
</dbReference>
<dbReference type="VEuPathDB" id="ToxoDB:EMWEY_00049290"/>
<evidence type="ECO:0000256" key="3">
    <source>
        <dbReference type="ARBA" id="ARBA00022679"/>
    </source>
</evidence>
<sequence>MVQPAAAAAAAGADGLATASAAAAAGTTKREHSSSSGWTDTASVDSATSAVMPPRRSESATEKRGFSESPPGALWASPAYEAREPGEEGDGQLASPYSSLQQTSSRSSSGSSSSRSSRSSAGPGSSRARAGGSSRSDAAGGGGSPHDCEEGGPEGGDPSADSDVYFTESDDEDHREYRSGGYHPVFVGEIYASRYRIEAKLGWGHFSTVWLATDLKAVPLEFVALKFQKSARHYTEAAADEVQLLTKVKDGMRHPCWREAAKSFSNAIRERHEAAGMPYEPLRKLPLPPVVLFKEQFQHTGPNGEHMCLVFEMLAHDILHGLHYLHDVCGIIHTDLKPENVCVSAYPLPPPNPLAAPLPTGQQQEQQEMESLTAEMRKRLRKKKKRKQQRLKKKAAAAAAAAAAAVGEEEAGQSEEEGDGEEEEEEGEKQQRETAAATTTASCGAGEAACSVGGAGEGTCSSAVAQGQEKGTVQVPYVKHLLKPSRSDPSLLTSYKEEIHALQGSLQKHMYNYVGYSQYQPQSAYCCPKTGGRILYWLPKERPEEEATREAGGEAEGMRSRLPLLHDELLLHPAADRLYNQRLKEVARTSDKRDASGHLLYGPYIKLENEEQAEKDMTVVQTSEGPICIKSA</sequence>
<feature type="compositionally biased region" description="Acidic residues" evidence="10">
    <location>
        <begin position="407"/>
        <end position="427"/>
    </location>
</feature>
<evidence type="ECO:0000256" key="10">
    <source>
        <dbReference type="SAM" id="MobiDB-lite"/>
    </source>
</evidence>
<dbReference type="PROSITE" id="PS50011">
    <property type="entry name" value="PROTEIN_KINASE_DOM"/>
    <property type="match status" value="1"/>
</dbReference>
<keyword evidence="4 9" id="KW-0547">Nucleotide-binding</keyword>
<dbReference type="PANTHER" id="PTHR47634:SF9">
    <property type="entry name" value="PROTEIN KINASE DOMAIN-CONTAINING PROTEIN-RELATED"/>
    <property type="match status" value="1"/>
</dbReference>
<feature type="compositionally biased region" description="Polar residues" evidence="10">
    <location>
        <begin position="34"/>
        <end position="49"/>
    </location>
</feature>
<keyword evidence="2" id="KW-0723">Serine/threonine-protein kinase</keyword>
<feature type="binding site" evidence="9">
    <location>
        <position position="226"/>
    </location>
    <ligand>
        <name>ATP</name>
        <dbReference type="ChEBI" id="CHEBI:30616"/>
    </ligand>
</feature>
<keyword evidence="5" id="KW-0418">Kinase</keyword>
<dbReference type="GO" id="GO:0050684">
    <property type="term" value="P:regulation of mRNA processing"/>
    <property type="evidence" value="ECO:0007669"/>
    <property type="project" value="TreeGrafter"/>
</dbReference>
<reference evidence="12" key="1">
    <citation type="submission" date="2013-10" db="EMBL/GenBank/DDBJ databases">
        <title>Genomic analysis of the causative agents of coccidiosis in chickens.</title>
        <authorList>
            <person name="Reid A.J."/>
            <person name="Blake D."/>
            <person name="Billington K."/>
            <person name="Browne H."/>
            <person name="Dunn M."/>
            <person name="Hung S."/>
            <person name="Kawahara F."/>
            <person name="Miranda-Saavedra D."/>
            <person name="Mourier T."/>
            <person name="Nagra H."/>
            <person name="Otto T.D."/>
            <person name="Rawlings N."/>
            <person name="Sanchez A."/>
            <person name="Sanders M."/>
            <person name="Subramaniam C."/>
            <person name="Tay Y."/>
            <person name="Dear P."/>
            <person name="Doerig C."/>
            <person name="Gruber A."/>
            <person name="Parkinson J."/>
            <person name="Shirley M."/>
            <person name="Wan K.L."/>
            <person name="Berriman M."/>
            <person name="Tomley F."/>
            <person name="Pain A."/>
        </authorList>
    </citation>
    <scope>NUCLEOTIDE SEQUENCE [LARGE SCALE GENOMIC DNA]</scope>
    <source>
        <strain evidence="12">Weybridge</strain>
    </source>
</reference>
<dbReference type="RefSeq" id="XP_013334926.1">
    <property type="nucleotide sequence ID" value="XM_013479472.1"/>
</dbReference>
<dbReference type="EMBL" id="HG719573">
    <property type="protein sequence ID" value="CDJ58280.1"/>
    <property type="molecule type" value="Genomic_DNA"/>
</dbReference>
<dbReference type="Pfam" id="PF00069">
    <property type="entry name" value="Pkinase"/>
    <property type="match status" value="1"/>
</dbReference>
<organism evidence="12 13">
    <name type="scientific">Eimeria maxima</name>
    <name type="common">Coccidian parasite</name>
    <dbReference type="NCBI Taxonomy" id="5804"/>
    <lineage>
        <taxon>Eukaryota</taxon>
        <taxon>Sar</taxon>
        <taxon>Alveolata</taxon>
        <taxon>Apicomplexa</taxon>
        <taxon>Conoidasida</taxon>
        <taxon>Coccidia</taxon>
        <taxon>Eucoccidiorida</taxon>
        <taxon>Eimeriorina</taxon>
        <taxon>Eimeriidae</taxon>
        <taxon>Eimeria</taxon>
    </lineage>
</organism>
<dbReference type="PANTHER" id="PTHR47634">
    <property type="entry name" value="PROTEIN KINASE DOMAIN-CONTAINING PROTEIN-RELATED"/>
    <property type="match status" value="1"/>
</dbReference>
<dbReference type="Proteomes" id="UP000030763">
    <property type="component" value="Unassembled WGS sequence"/>
</dbReference>
<dbReference type="InterPro" id="IPR011009">
    <property type="entry name" value="Kinase-like_dom_sf"/>
</dbReference>
<name>U6M9C9_EIMMA</name>
<dbReference type="PROSITE" id="PS00108">
    <property type="entry name" value="PROTEIN_KINASE_ST"/>
    <property type="match status" value="1"/>
</dbReference>
<comment type="catalytic activity">
    <reaction evidence="7">
        <text>L-threonyl-[protein] + ATP = O-phospho-L-threonyl-[protein] + ADP + H(+)</text>
        <dbReference type="Rhea" id="RHEA:46608"/>
        <dbReference type="Rhea" id="RHEA-COMP:11060"/>
        <dbReference type="Rhea" id="RHEA-COMP:11605"/>
        <dbReference type="ChEBI" id="CHEBI:15378"/>
        <dbReference type="ChEBI" id="CHEBI:30013"/>
        <dbReference type="ChEBI" id="CHEBI:30616"/>
        <dbReference type="ChEBI" id="CHEBI:61977"/>
        <dbReference type="ChEBI" id="CHEBI:456216"/>
        <dbReference type="EC" id="2.7.11.1"/>
    </reaction>
</comment>
<evidence type="ECO:0000256" key="7">
    <source>
        <dbReference type="ARBA" id="ARBA00047899"/>
    </source>
</evidence>
<reference evidence="12" key="2">
    <citation type="submission" date="2013-10" db="EMBL/GenBank/DDBJ databases">
        <authorList>
            <person name="Aslett M."/>
        </authorList>
    </citation>
    <scope>NUCLEOTIDE SEQUENCE [LARGE SCALE GENOMIC DNA]</scope>
    <source>
        <strain evidence="12">Weybridge</strain>
    </source>
</reference>
<feature type="compositionally biased region" description="Low complexity" evidence="10">
    <location>
        <begin position="396"/>
        <end position="406"/>
    </location>
</feature>
<accession>U6M9C9</accession>
<dbReference type="SMART" id="SM00220">
    <property type="entry name" value="S_TKc"/>
    <property type="match status" value="1"/>
</dbReference>
<feature type="domain" description="Protein kinase" evidence="11">
    <location>
        <begin position="195"/>
        <end position="605"/>
    </location>
</feature>
<evidence type="ECO:0000256" key="9">
    <source>
        <dbReference type="PROSITE-ProRule" id="PRU10141"/>
    </source>
</evidence>
<proteinExistence type="predicted"/>